<keyword evidence="2" id="KW-0210">Decarboxylase</keyword>
<dbReference type="Pfam" id="PF01370">
    <property type="entry name" value="Epimerase"/>
    <property type="match status" value="1"/>
</dbReference>
<comment type="cofactor">
    <cofactor evidence="1">
        <name>NAD(+)</name>
        <dbReference type="ChEBI" id="CHEBI:57540"/>
    </cofactor>
</comment>
<keyword evidence="4 6" id="KW-0456">Lyase</keyword>
<dbReference type="AlphaFoldDB" id="A0AAQ1UNE0"/>
<proteinExistence type="predicted"/>
<protein>
    <submittedName>
        <fullName evidence="6">dTDP-glucose 4,6-dehydratase</fullName>
        <ecNumber evidence="6">4.2.1.46</ecNumber>
    </submittedName>
</protein>
<evidence type="ECO:0000313" key="6">
    <source>
        <dbReference type="EMBL" id="SUB96680.1"/>
    </source>
</evidence>
<dbReference type="InterPro" id="IPR001509">
    <property type="entry name" value="Epimerase_deHydtase"/>
</dbReference>
<dbReference type="InterPro" id="IPR036291">
    <property type="entry name" value="NAD(P)-bd_dom_sf"/>
</dbReference>
<dbReference type="RefSeq" id="WP_115154336.1">
    <property type="nucleotide sequence ID" value="NZ_DBFWLE010000019.1"/>
</dbReference>
<organism evidence="6 7">
    <name type="scientific">Segatella buccae</name>
    <dbReference type="NCBI Taxonomy" id="28126"/>
    <lineage>
        <taxon>Bacteria</taxon>
        <taxon>Pseudomonadati</taxon>
        <taxon>Bacteroidota</taxon>
        <taxon>Bacteroidia</taxon>
        <taxon>Bacteroidales</taxon>
        <taxon>Prevotellaceae</taxon>
        <taxon>Segatella</taxon>
    </lineage>
</organism>
<keyword evidence="3" id="KW-0520">NAD</keyword>
<dbReference type="GO" id="GO:0008460">
    <property type="term" value="F:dTDP-glucose 4,6-dehydratase activity"/>
    <property type="evidence" value="ECO:0007669"/>
    <property type="project" value="UniProtKB-EC"/>
</dbReference>
<evidence type="ECO:0000256" key="3">
    <source>
        <dbReference type="ARBA" id="ARBA00023027"/>
    </source>
</evidence>
<dbReference type="SUPFAM" id="SSF51735">
    <property type="entry name" value="NAD(P)-binding Rossmann-fold domains"/>
    <property type="match status" value="1"/>
</dbReference>
<comment type="caution">
    <text evidence="6">The sequence shown here is derived from an EMBL/GenBank/DDBJ whole genome shotgun (WGS) entry which is preliminary data.</text>
</comment>
<dbReference type="PANTHER" id="PTHR43078:SF6">
    <property type="entry name" value="UDP-GLUCURONIC ACID DECARBOXYLASE 1"/>
    <property type="match status" value="1"/>
</dbReference>
<evidence type="ECO:0000259" key="5">
    <source>
        <dbReference type="Pfam" id="PF01370"/>
    </source>
</evidence>
<evidence type="ECO:0000256" key="4">
    <source>
        <dbReference type="ARBA" id="ARBA00023239"/>
    </source>
</evidence>
<accession>A0AAQ1UNE0</accession>
<evidence type="ECO:0000313" key="7">
    <source>
        <dbReference type="Proteomes" id="UP000255283"/>
    </source>
</evidence>
<dbReference type="Gene3D" id="3.40.50.720">
    <property type="entry name" value="NAD(P)-binding Rossmann-like Domain"/>
    <property type="match status" value="1"/>
</dbReference>
<reference evidence="6 7" key="1">
    <citation type="submission" date="2018-06" db="EMBL/GenBank/DDBJ databases">
        <authorList>
            <consortium name="Pathogen Informatics"/>
            <person name="Doyle S."/>
        </authorList>
    </citation>
    <scope>NUCLEOTIDE SEQUENCE [LARGE SCALE GENOMIC DNA]</scope>
    <source>
        <strain evidence="6 7">NCTC13063</strain>
    </source>
</reference>
<dbReference type="Proteomes" id="UP000255283">
    <property type="component" value="Unassembled WGS sequence"/>
</dbReference>
<feature type="domain" description="NAD-dependent epimerase/dehydratase" evidence="5">
    <location>
        <begin position="28"/>
        <end position="268"/>
    </location>
</feature>
<dbReference type="GO" id="GO:0042732">
    <property type="term" value="P:D-xylose metabolic process"/>
    <property type="evidence" value="ECO:0007669"/>
    <property type="project" value="InterPro"/>
</dbReference>
<dbReference type="EMBL" id="UGTJ01000002">
    <property type="protein sequence ID" value="SUB96680.1"/>
    <property type="molecule type" value="Genomic_DNA"/>
</dbReference>
<sequence length="343" mass="38899">MNTIQLRDIEDFCREFKLGENLRKKTFLITGATGLIGSTLCYCISKLSKEQDLGIRILCPVREEGKANDMFNGLSGIYTFRHNISELLNSYQGNIDYIVHCASPTSSKYMTTKPVETYTFMIESTLELLRYTRVHPIESMVYVSSLEYYGQVLENTLIIEDSLGYVDPKSARSSYPMGKRAAEFACTAYFEEYSVPVKIARLTQTFGPGVSRNDNRVFAQFSRAAINGENIVLKSSGKSSKPYCYTTDTINGILTILLCGENGEAYNVSNDATYISINDMAELVKKEFNPSIHIIYDFDPNFGYAADTFLKLTSAKLQKLGWRPKFGLIEMYRRLIEYFKSNE</sequence>
<dbReference type="GO" id="GO:0070403">
    <property type="term" value="F:NAD+ binding"/>
    <property type="evidence" value="ECO:0007669"/>
    <property type="project" value="InterPro"/>
</dbReference>
<dbReference type="GO" id="GO:0048040">
    <property type="term" value="F:UDP-glucuronate decarboxylase activity"/>
    <property type="evidence" value="ECO:0007669"/>
    <property type="project" value="TreeGrafter"/>
</dbReference>
<dbReference type="GO" id="GO:0005737">
    <property type="term" value="C:cytoplasm"/>
    <property type="evidence" value="ECO:0007669"/>
    <property type="project" value="TreeGrafter"/>
</dbReference>
<dbReference type="InterPro" id="IPR044516">
    <property type="entry name" value="UXS-like"/>
</dbReference>
<name>A0AAQ1UNE0_9BACT</name>
<evidence type="ECO:0000256" key="1">
    <source>
        <dbReference type="ARBA" id="ARBA00001911"/>
    </source>
</evidence>
<dbReference type="EC" id="4.2.1.46" evidence="6"/>
<gene>
    <name evidence="6" type="primary">rmlB</name>
    <name evidence="6" type="ORF">NCTC13063_02451</name>
</gene>
<dbReference type="PANTHER" id="PTHR43078">
    <property type="entry name" value="UDP-GLUCURONIC ACID DECARBOXYLASE-RELATED"/>
    <property type="match status" value="1"/>
</dbReference>
<evidence type="ECO:0000256" key="2">
    <source>
        <dbReference type="ARBA" id="ARBA00022793"/>
    </source>
</evidence>